<dbReference type="RefSeq" id="WP_212521818.1">
    <property type="nucleotide sequence ID" value="NZ_JAGSOH010000149.1"/>
</dbReference>
<keyword evidence="1" id="KW-0472">Membrane</keyword>
<evidence type="ECO:0000313" key="3">
    <source>
        <dbReference type="Proteomes" id="UP000676325"/>
    </source>
</evidence>
<evidence type="ECO:0000256" key="1">
    <source>
        <dbReference type="SAM" id="Phobius"/>
    </source>
</evidence>
<sequence length="52" mass="5362">MLEGTIAAITLAGLYSAALLTTHRAGRRSEIALGPFMTLGTLATLAAHLPAR</sequence>
<feature type="transmembrane region" description="Helical" evidence="1">
    <location>
        <begin position="6"/>
        <end position="22"/>
    </location>
</feature>
<keyword evidence="3" id="KW-1185">Reference proteome</keyword>
<dbReference type="EMBL" id="JAGSOH010000149">
    <property type="protein sequence ID" value="MBR7830696.1"/>
    <property type="molecule type" value="Genomic_DNA"/>
</dbReference>
<accession>A0A941IPR5</accession>
<protein>
    <submittedName>
        <fullName evidence="2">Uncharacterized protein</fullName>
    </submittedName>
</protein>
<keyword evidence="1" id="KW-1133">Transmembrane helix</keyword>
<proteinExistence type="predicted"/>
<organism evidence="2 3">
    <name type="scientific">Actinospica acidithermotolerans</name>
    <dbReference type="NCBI Taxonomy" id="2828514"/>
    <lineage>
        <taxon>Bacteria</taxon>
        <taxon>Bacillati</taxon>
        <taxon>Actinomycetota</taxon>
        <taxon>Actinomycetes</taxon>
        <taxon>Catenulisporales</taxon>
        <taxon>Actinospicaceae</taxon>
        <taxon>Actinospica</taxon>
    </lineage>
</organism>
<feature type="transmembrane region" description="Helical" evidence="1">
    <location>
        <begin position="31"/>
        <end position="51"/>
    </location>
</feature>
<keyword evidence="1" id="KW-0812">Transmembrane</keyword>
<comment type="caution">
    <text evidence="2">The sequence shown here is derived from an EMBL/GenBank/DDBJ whole genome shotgun (WGS) entry which is preliminary data.</text>
</comment>
<evidence type="ECO:0000313" key="2">
    <source>
        <dbReference type="EMBL" id="MBR7830696.1"/>
    </source>
</evidence>
<reference evidence="2" key="1">
    <citation type="submission" date="2021-04" db="EMBL/GenBank/DDBJ databases">
        <title>Genome based classification of Actinospica acidithermotolerans sp. nov., an actinobacterium isolated from an Indonesian hot spring.</title>
        <authorList>
            <person name="Kusuma A.B."/>
            <person name="Putra K.E."/>
            <person name="Nafisah S."/>
            <person name="Loh J."/>
            <person name="Nouioui I."/>
            <person name="Goodfellow M."/>
        </authorList>
    </citation>
    <scope>NUCLEOTIDE SEQUENCE</scope>
    <source>
        <strain evidence="2">MGRD01-02</strain>
    </source>
</reference>
<gene>
    <name evidence="2" type="ORF">KDK95_30620</name>
</gene>
<dbReference type="AlphaFoldDB" id="A0A941IPR5"/>
<dbReference type="Proteomes" id="UP000676325">
    <property type="component" value="Unassembled WGS sequence"/>
</dbReference>
<name>A0A941IPR5_9ACTN</name>